<dbReference type="OrthoDB" id="7619858at2"/>
<dbReference type="Pfam" id="PF01124">
    <property type="entry name" value="MAPEG"/>
    <property type="match status" value="1"/>
</dbReference>
<dbReference type="AlphaFoldDB" id="A0A238JVF6"/>
<keyword evidence="3 5" id="KW-1133">Transmembrane helix</keyword>
<keyword evidence="7" id="KW-1185">Reference proteome</keyword>
<dbReference type="PANTHER" id="PTHR35814">
    <property type="match status" value="1"/>
</dbReference>
<evidence type="ECO:0000313" key="7">
    <source>
        <dbReference type="Proteomes" id="UP000202922"/>
    </source>
</evidence>
<evidence type="ECO:0000256" key="3">
    <source>
        <dbReference type="ARBA" id="ARBA00022989"/>
    </source>
</evidence>
<reference evidence="7" key="1">
    <citation type="submission" date="2017-05" db="EMBL/GenBank/DDBJ databases">
        <authorList>
            <person name="Rodrigo-Torres L."/>
            <person name="Arahal R. D."/>
            <person name="Lucena T."/>
        </authorList>
    </citation>
    <scope>NUCLEOTIDE SEQUENCE [LARGE SCALE GENOMIC DNA]</scope>
    <source>
        <strain evidence="7">CECT 8621</strain>
    </source>
</reference>
<evidence type="ECO:0000256" key="2">
    <source>
        <dbReference type="ARBA" id="ARBA00022692"/>
    </source>
</evidence>
<accession>A0A238JVF6</accession>
<gene>
    <name evidence="6" type="primary">yecN</name>
    <name evidence="6" type="ORF">COL8621_01086</name>
</gene>
<name>A0A238JVF6_9RHOB</name>
<keyword evidence="4 5" id="KW-0472">Membrane</keyword>
<dbReference type="SUPFAM" id="SSF161084">
    <property type="entry name" value="MAPEG domain-like"/>
    <property type="match status" value="1"/>
</dbReference>
<dbReference type="EMBL" id="FXYE01000001">
    <property type="protein sequence ID" value="SMX33726.1"/>
    <property type="molecule type" value="Genomic_DNA"/>
</dbReference>
<dbReference type="PANTHER" id="PTHR35814:SF1">
    <property type="entry name" value="GLUTATHIONE S-TRANSFERASE-RELATED"/>
    <property type="match status" value="1"/>
</dbReference>
<feature type="transmembrane region" description="Helical" evidence="5">
    <location>
        <begin position="101"/>
        <end position="123"/>
    </location>
</feature>
<comment type="subcellular location">
    <subcellularLocation>
        <location evidence="1">Membrane</location>
    </subcellularLocation>
</comment>
<evidence type="ECO:0000256" key="1">
    <source>
        <dbReference type="ARBA" id="ARBA00004370"/>
    </source>
</evidence>
<sequence>MISVTPLYAGLIGLLFVFLSARVVVVRREKQVSIGDGDQSELSKRIRVQGNCAEYAPLALILMGMAELQGAPHWVVHLLGLMLLGGRILHPIGLGATPQKMNARIVGMVLTFLMIIIAALANIGHALF</sequence>
<feature type="transmembrane region" description="Helical" evidence="5">
    <location>
        <begin position="6"/>
        <end position="25"/>
    </location>
</feature>
<evidence type="ECO:0000313" key="6">
    <source>
        <dbReference type="EMBL" id="SMX33726.1"/>
    </source>
</evidence>
<dbReference type="InterPro" id="IPR001129">
    <property type="entry name" value="Membr-assoc_MAPEG"/>
</dbReference>
<organism evidence="6 7">
    <name type="scientific">Actibacterium lipolyticum</name>
    <dbReference type="NCBI Taxonomy" id="1524263"/>
    <lineage>
        <taxon>Bacteria</taxon>
        <taxon>Pseudomonadati</taxon>
        <taxon>Pseudomonadota</taxon>
        <taxon>Alphaproteobacteria</taxon>
        <taxon>Rhodobacterales</taxon>
        <taxon>Roseobacteraceae</taxon>
        <taxon>Actibacterium</taxon>
    </lineage>
</organism>
<evidence type="ECO:0000256" key="4">
    <source>
        <dbReference type="ARBA" id="ARBA00023136"/>
    </source>
</evidence>
<dbReference type="Proteomes" id="UP000202922">
    <property type="component" value="Unassembled WGS sequence"/>
</dbReference>
<dbReference type="RefSeq" id="WP_093966243.1">
    <property type="nucleotide sequence ID" value="NZ_FXYE01000001.1"/>
</dbReference>
<proteinExistence type="predicted"/>
<dbReference type="GO" id="GO:0016020">
    <property type="term" value="C:membrane"/>
    <property type="evidence" value="ECO:0007669"/>
    <property type="project" value="UniProtKB-SubCell"/>
</dbReference>
<evidence type="ECO:0000256" key="5">
    <source>
        <dbReference type="SAM" id="Phobius"/>
    </source>
</evidence>
<keyword evidence="2 5" id="KW-0812">Transmembrane</keyword>
<dbReference type="InterPro" id="IPR023352">
    <property type="entry name" value="MAPEG-like_dom_sf"/>
</dbReference>
<dbReference type="Gene3D" id="1.20.120.550">
    <property type="entry name" value="Membrane associated eicosanoid/glutathione metabolism-like domain"/>
    <property type="match status" value="1"/>
</dbReference>
<protein>
    <submittedName>
        <fullName evidence="6">Inner membrane protein YecN</fullName>
    </submittedName>
</protein>